<dbReference type="Proteomes" id="UP000789920">
    <property type="component" value="Unassembled WGS sequence"/>
</dbReference>
<protein>
    <submittedName>
        <fullName evidence="1">12315_t:CDS:1</fullName>
    </submittedName>
</protein>
<feature type="non-terminal residue" evidence="1">
    <location>
        <position position="60"/>
    </location>
</feature>
<feature type="non-terminal residue" evidence="1">
    <location>
        <position position="1"/>
    </location>
</feature>
<evidence type="ECO:0000313" key="1">
    <source>
        <dbReference type="EMBL" id="CAG8843948.1"/>
    </source>
</evidence>
<name>A0ACA9SP31_9GLOM</name>
<dbReference type="EMBL" id="CAJVQC010140425">
    <property type="protein sequence ID" value="CAG8843948.1"/>
    <property type="molecule type" value="Genomic_DNA"/>
</dbReference>
<organism evidence="1 2">
    <name type="scientific">Racocetra persica</name>
    <dbReference type="NCBI Taxonomy" id="160502"/>
    <lineage>
        <taxon>Eukaryota</taxon>
        <taxon>Fungi</taxon>
        <taxon>Fungi incertae sedis</taxon>
        <taxon>Mucoromycota</taxon>
        <taxon>Glomeromycotina</taxon>
        <taxon>Glomeromycetes</taxon>
        <taxon>Diversisporales</taxon>
        <taxon>Gigasporaceae</taxon>
        <taxon>Racocetra</taxon>
    </lineage>
</organism>
<keyword evidence="2" id="KW-1185">Reference proteome</keyword>
<sequence>EKEVNINLTSDSDKENAKHFKKKKNFSSSGKDKIKWKDPKAKKQFLNQYMNPKLENKEDK</sequence>
<evidence type="ECO:0000313" key="2">
    <source>
        <dbReference type="Proteomes" id="UP000789920"/>
    </source>
</evidence>
<proteinExistence type="predicted"/>
<reference evidence="1" key="1">
    <citation type="submission" date="2021-06" db="EMBL/GenBank/DDBJ databases">
        <authorList>
            <person name="Kallberg Y."/>
            <person name="Tangrot J."/>
            <person name="Rosling A."/>
        </authorList>
    </citation>
    <scope>NUCLEOTIDE SEQUENCE</scope>
    <source>
        <strain evidence="1">MA461A</strain>
    </source>
</reference>
<accession>A0ACA9SP31</accession>
<gene>
    <name evidence="1" type="ORF">RPERSI_LOCUS33000</name>
</gene>
<comment type="caution">
    <text evidence="1">The sequence shown here is derived from an EMBL/GenBank/DDBJ whole genome shotgun (WGS) entry which is preliminary data.</text>
</comment>